<dbReference type="EMBL" id="VCYH01000001">
    <property type="protein sequence ID" value="MDN7023556.1"/>
    <property type="molecule type" value="Genomic_DNA"/>
</dbReference>
<feature type="transmembrane region" description="Helical" evidence="1">
    <location>
        <begin position="59"/>
        <end position="81"/>
    </location>
</feature>
<name>A0ABT8M6L9_9EURY</name>
<comment type="caution">
    <text evidence="2">The sequence shown here is derived from an EMBL/GenBank/DDBJ whole genome shotgun (WGS) entry which is preliminary data.</text>
</comment>
<keyword evidence="1" id="KW-0812">Transmembrane</keyword>
<reference evidence="2" key="1">
    <citation type="submission" date="2019-05" db="EMBL/GenBank/DDBJ databases">
        <title>Methanoculleus sp. FWC-SCC1, a methanogenic archaeon isolated from deep marine cold seep.</title>
        <authorList>
            <person name="Chen Y.-W."/>
            <person name="Chen S.-C."/>
            <person name="Teng N.-H."/>
            <person name="Lai M.-C."/>
        </authorList>
    </citation>
    <scope>NUCLEOTIDE SEQUENCE</scope>
    <source>
        <strain evidence="2">FWC-SCC1</strain>
    </source>
</reference>
<keyword evidence="1" id="KW-1133">Transmembrane helix</keyword>
<organism evidence="2 3">
    <name type="scientific">Methanoculleus frigidifontis</name>
    <dbReference type="NCBI Taxonomy" id="2584085"/>
    <lineage>
        <taxon>Archaea</taxon>
        <taxon>Methanobacteriati</taxon>
        <taxon>Methanobacteriota</taxon>
        <taxon>Stenosarchaea group</taxon>
        <taxon>Methanomicrobia</taxon>
        <taxon>Methanomicrobiales</taxon>
        <taxon>Methanomicrobiaceae</taxon>
        <taxon>Methanoculleus</taxon>
    </lineage>
</organism>
<protein>
    <submittedName>
        <fullName evidence="2">Uncharacterized protein</fullName>
    </submittedName>
</protein>
<evidence type="ECO:0000256" key="1">
    <source>
        <dbReference type="SAM" id="Phobius"/>
    </source>
</evidence>
<gene>
    <name evidence="2" type="ORF">FGU65_01350</name>
</gene>
<dbReference type="Proteomes" id="UP001168338">
    <property type="component" value="Unassembled WGS sequence"/>
</dbReference>
<feature type="transmembrane region" description="Helical" evidence="1">
    <location>
        <begin position="87"/>
        <end position="106"/>
    </location>
</feature>
<evidence type="ECO:0000313" key="3">
    <source>
        <dbReference type="Proteomes" id="UP001168338"/>
    </source>
</evidence>
<sequence length="136" mass="14802">MGDNFITIVRDAEYVIGGIVTGKTAIAYSIWVIGALIIVTSLILLFSDQEDEHSHLARMSGFFIMGSGALFLFSCIVQYGLLFYGSSGLSIPFGVPLVIFIGYLFYADFPGTAQNGVNRINSESVILSTRTIEEET</sequence>
<accession>A0ABT8M6L9</accession>
<dbReference type="RefSeq" id="WP_301662598.1">
    <property type="nucleotide sequence ID" value="NZ_VCYH01000001.1"/>
</dbReference>
<evidence type="ECO:0000313" key="2">
    <source>
        <dbReference type="EMBL" id="MDN7023556.1"/>
    </source>
</evidence>
<proteinExistence type="predicted"/>
<keyword evidence="3" id="KW-1185">Reference proteome</keyword>
<keyword evidence="1" id="KW-0472">Membrane</keyword>
<feature type="transmembrane region" description="Helical" evidence="1">
    <location>
        <begin position="25"/>
        <end position="47"/>
    </location>
</feature>